<keyword evidence="1" id="KW-1133">Transmembrane helix</keyword>
<proteinExistence type="predicted"/>
<keyword evidence="1" id="KW-0472">Membrane</keyword>
<dbReference type="EMBL" id="LUEZ02000124">
    <property type="protein sequence ID" value="RDB16518.1"/>
    <property type="molecule type" value="Genomic_DNA"/>
</dbReference>
<sequence>MKGNFSHRFTDSYTIARFATHGHVPLSEASVDRSAISIDPAVLHPKDSTAQRTFLILPRLSTAEDIVHVSQKVPQAVLLTVAVIVVVVVGAASILLAFISDRLEEIHDFYGGW</sequence>
<name>A0A369J3G0_HYPMA</name>
<comment type="caution">
    <text evidence="2">The sequence shown here is derived from an EMBL/GenBank/DDBJ whole genome shotgun (WGS) entry which is preliminary data.</text>
</comment>
<feature type="transmembrane region" description="Helical" evidence="1">
    <location>
        <begin position="76"/>
        <end position="99"/>
    </location>
</feature>
<keyword evidence="3" id="KW-1185">Reference proteome</keyword>
<keyword evidence="1" id="KW-0812">Transmembrane</keyword>
<reference evidence="2" key="1">
    <citation type="submission" date="2018-04" db="EMBL/GenBank/DDBJ databases">
        <title>Whole genome sequencing of Hypsizygus marmoreus.</title>
        <authorList>
            <person name="Choi I.-G."/>
            <person name="Min B."/>
            <person name="Kim J.-G."/>
            <person name="Kim S."/>
            <person name="Oh Y.-L."/>
            <person name="Kong W.-S."/>
            <person name="Park H."/>
            <person name="Jeong J."/>
            <person name="Song E.-S."/>
        </authorList>
    </citation>
    <scope>NUCLEOTIDE SEQUENCE [LARGE SCALE GENOMIC DNA]</scope>
    <source>
        <strain evidence="2">51987-8</strain>
    </source>
</reference>
<organism evidence="2 3">
    <name type="scientific">Hypsizygus marmoreus</name>
    <name type="common">White beech mushroom</name>
    <name type="synonym">Agaricus marmoreus</name>
    <dbReference type="NCBI Taxonomy" id="39966"/>
    <lineage>
        <taxon>Eukaryota</taxon>
        <taxon>Fungi</taxon>
        <taxon>Dikarya</taxon>
        <taxon>Basidiomycota</taxon>
        <taxon>Agaricomycotina</taxon>
        <taxon>Agaricomycetes</taxon>
        <taxon>Agaricomycetidae</taxon>
        <taxon>Agaricales</taxon>
        <taxon>Tricholomatineae</taxon>
        <taxon>Lyophyllaceae</taxon>
        <taxon>Hypsizygus</taxon>
    </lineage>
</organism>
<accession>A0A369J3G0</accession>
<protein>
    <submittedName>
        <fullName evidence="2">Uncharacterized protein</fullName>
    </submittedName>
</protein>
<gene>
    <name evidence="2" type="ORF">Hypma_002729</name>
</gene>
<dbReference type="Proteomes" id="UP000076154">
    <property type="component" value="Unassembled WGS sequence"/>
</dbReference>
<evidence type="ECO:0000313" key="2">
    <source>
        <dbReference type="EMBL" id="RDB16518.1"/>
    </source>
</evidence>
<evidence type="ECO:0000313" key="3">
    <source>
        <dbReference type="Proteomes" id="UP000076154"/>
    </source>
</evidence>
<dbReference type="AlphaFoldDB" id="A0A369J3G0"/>
<dbReference type="InParanoid" id="A0A369J3G0"/>
<evidence type="ECO:0000256" key="1">
    <source>
        <dbReference type="SAM" id="Phobius"/>
    </source>
</evidence>